<reference evidence="7 8" key="1">
    <citation type="submission" date="2023-10" db="EMBL/GenBank/DDBJ databases">
        <title>Chromosome-scale genome assembly provides insights into flower coloration mechanisms of Canna indica.</title>
        <authorList>
            <person name="Li C."/>
        </authorList>
    </citation>
    <scope>NUCLEOTIDE SEQUENCE [LARGE SCALE GENOMIC DNA]</scope>
    <source>
        <tissue evidence="7">Flower</tissue>
    </source>
</reference>
<dbReference type="Proteomes" id="UP001327560">
    <property type="component" value="Chromosome 7"/>
</dbReference>
<name>A0AAQ3KQA2_9LILI</name>
<comment type="catalytic activity">
    <reaction evidence="5">
        <text>O-phospho-L-threonyl-[protein] + H2O = L-threonyl-[protein] + phosphate</text>
        <dbReference type="Rhea" id="RHEA:47004"/>
        <dbReference type="Rhea" id="RHEA-COMP:11060"/>
        <dbReference type="Rhea" id="RHEA-COMP:11605"/>
        <dbReference type="ChEBI" id="CHEBI:15377"/>
        <dbReference type="ChEBI" id="CHEBI:30013"/>
        <dbReference type="ChEBI" id="CHEBI:43474"/>
        <dbReference type="ChEBI" id="CHEBI:61977"/>
        <dbReference type="EC" id="3.1.3.16"/>
    </reaction>
</comment>
<evidence type="ECO:0000259" key="6">
    <source>
        <dbReference type="PROSITE" id="PS51746"/>
    </source>
</evidence>
<comment type="catalytic activity">
    <reaction evidence="4">
        <text>O-phospho-L-seryl-[protein] + H2O = L-seryl-[protein] + phosphate</text>
        <dbReference type="Rhea" id="RHEA:20629"/>
        <dbReference type="Rhea" id="RHEA-COMP:9863"/>
        <dbReference type="Rhea" id="RHEA-COMP:11604"/>
        <dbReference type="ChEBI" id="CHEBI:15377"/>
        <dbReference type="ChEBI" id="CHEBI:29999"/>
        <dbReference type="ChEBI" id="CHEBI:43474"/>
        <dbReference type="ChEBI" id="CHEBI:83421"/>
        <dbReference type="EC" id="3.1.3.16"/>
    </reaction>
</comment>
<evidence type="ECO:0000313" key="7">
    <source>
        <dbReference type="EMBL" id="WOL12715.1"/>
    </source>
</evidence>
<dbReference type="EC" id="3.1.3.16" evidence="1"/>
<dbReference type="PROSITE" id="PS51746">
    <property type="entry name" value="PPM_2"/>
    <property type="match status" value="1"/>
</dbReference>
<keyword evidence="3" id="KW-0904">Protein phosphatase</keyword>
<dbReference type="InterPro" id="IPR036457">
    <property type="entry name" value="PPM-type-like_dom_sf"/>
</dbReference>
<organism evidence="7 8">
    <name type="scientific">Canna indica</name>
    <name type="common">Indian-shot</name>
    <dbReference type="NCBI Taxonomy" id="4628"/>
    <lineage>
        <taxon>Eukaryota</taxon>
        <taxon>Viridiplantae</taxon>
        <taxon>Streptophyta</taxon>
        <taxon>Embryophyta</taxon>
        <taxon>Tracheophyta</taxon>
        <taxon>Spermatophyta</taxon>
        <taxon>Magnoliopsida</taxon>
        <taxon>Liliopsida</taxon>
        <taxon>Zingiberales</taxon>
        <taxon>Cannaceae</taxon>
        <taxon>Canna</taxon>
    </lineage>
</organism>
<evidence type="ECO:0000313" key="8">
    <source>
        <dbReference type="Proteomes" id="UP001327560"/>
    </source>
</evidence>
<dbReference type="EMBL" id="CP136896">
    <property type="protein sequence ID" value="WOL12715.1"/>
    <property type="molecule type" value="Genomic_DNA"/>
</dbReference>
<evidence type="ECO:0000256" key="2">
    <source>
        <dbReference type="ARBA" id="ARBA00022801"/>
    </source>
</evidence>
<dbReference type="PANTHER" id="PTHR47992">
    <property type="entry name" value="PROTEIN PHOSPHATASE"/>
    <property type="match status" value="1"/>
</dbReference>
<proteinExistence type="predicted"/>
<evidence type="ECO:0000256" key="5">
    <source>
        <dbReference type="ARBA" id="ARBA00048336"/>
    </source>
</evidence>
<keyword evidence="8" id="KW-1185">Reference proteome</keyword>
<feature type="domain" description="PPM-type phosphatase" evidence="6">
    <location>
        <begin position="1"/>
        <end position="144"/>
    </location>
</feature>
<evidence type="ECO:0000256" key="1">
    <source>
        <dbReference type="ARBA" id="ARBA00013081"/>
    </source>
</evidence>
<dbReference type="Pfam" id="PF00481">
    <property type="entry name" value="PP2C"/>
    <property type="match status" value="1"/>
</dbReference>
<accession>A0AAQ3KQA2</accession>
<evidence type="ECO:0000256" key="4">
    <source>
        <dbReference type="ARBA" id="ARBA00047761"/>
    </source>
</evidence>
<dbReference type="Gene3D" id="3.60.40.10">
    <property type="entry name" value="PPM-type phosphatase domain"/>
    <property type="match status" value="1"/>
</dbReference>
<protein>
    <recommendedName>
        <fullName evidence="1">protein-serine/threonine phosphatase</fullName>
        <ecNumber evidence="1">3.1.3.16</ecNumber>
    </recommendedName>
</protein>
<dbReference type="AlphaFoldDB" id="A0AAQ3KQA2"/>
<dbReference type="SUPFAM" id="SSF81606">
    <property type="entry name" value="PP2C-like"/>
    <property type="match status" value="1"/>
</dbReference>
<dbReference type="GO" id="GO:0004722">
    <property type="term" value="F:protein serine/threonine phosphatase activity"/>
    <property type="evidence" value="ECO:0007669"/>
    <property type="project" value="UniProtKB-EC"/>
</dbReference>
<evidence type="ECO:0000256" key="3">
    <source>
        <dbReference type="ARBA" id="ARBA00022912"/>
    </source>
</evidence>
<keyword evidence="2" id="KW-0378">Hydrolase</keyword>
<dbReference type="InterPro" id="IPR015655">
    <property type="entry name" value="PP2C"/>
</dbReference>
<gene>
    <name evidence="7" type="ORF">Cni_G21482</name>
</gene>
<dbReference type="InterPro" id="IPR001932">
    <property type="entry name" value="PPM-type_phosphatase-like_dom"/>
</dbReference>
<sequence>MGKKCGKVICQSTPGIASEQGGLSTEVIKKAFDATEEEFTHLVKRLWLSRPQIASVGSYCLVGAITGDTLFVANLGDSRAVLGRRAVNDMTAVAERLSTDHNVSAEEVRKELAELHPDDEQIVVRTRGVWRVKGIIQVNKICFN</sequence>